<name>A0AAR5QGU6_DENPD</name>
<sequence length="171" mass="19537">FTIDELDTDLSGPTIGAILVNFRKKPFLKNVLFLLIGFKQLYFLVQNGTARDEPRKESEHVDIVQKSIGVLGKWHIWVCLAIFLVKFPVAWHQLSIVFVAPRTEFYCVDPNLDKCARNCSAHVFNRSVFSETILSEWDLVCEKEYLADLAQTVTMLGILFGNMVFGYLSDK</sequence>
<accession>A0AAR5QGU6</accession>
<reference evidence="1" key="2">
    <citation type="submission" date="2024-08" db="UniProtKB">
        <authorList>
            <consortium name="EnsemblMetazoa"/>
        </authorList>
    </citation>
    <scope>IDENTIFICATION</scope>
</reference>
<evidence type="ECO:0000313" key="2">
    <source>
        <dbReference type="Proteomes" id="UP000019118"/>
    </source>
</evidence>
<protein>
    <recommendedName>
        <fullName evidence="3">Major facilitator superfamily (MFS) profile domain-containing protein</fullName>
    </recommendedName>
</protein>
<proteinExistence type="predicted"/>
<reference evidence="2" key="1">
    <citation type="journal article" date="2013" name="Genome Biol.">
        <title>Draft genome of the mountain pine beetle, Dendroctonus ponderosae Hopkins, a major forest pest.</title>
        <authorList>
            <person name="Keeling C.I."/>
            <person name="Yuen M.M."/>
            <person name="Liao N.Y."/>
            <person name="Docking T.R."/>
            <person name="Chan S.K."/>
            <person name="Taylor G.A."/>
            <person name="Palmquist D.L."/>
            <person name="Jackman S.D."/>
            <person name="Nguyen A."/>
            <person name="Li M."/>
            <person name="Henderson H."/>
            <person name="Janes J.K."/>
            <person name="Zhao Y."/>
            <person name="Pandoh P."/>
            <person name="Moore R."/>
            <person name="Sperling F.A."/>
            <person name="Huber D.P."/>
            <person name="Birol I."/>
            <person name="Jones S.J."/>
            <person name="Bohlmann J."/>
        </authorList>
    </citation>
    <scope>NUCLEOTIDE SEQUENCE</scope>
</reference>
<evidence type="ECO:0000313" key="1">
    <source>
        <dbReference type="EnsemblMetazoa" id="XP_019772440.1"/>
    </source>
</evidence>
<keyword evidence="2" id="KW-1185">Reference proteome</keyword>
<evidence type="ECO:0008006" key="3">
    <source>
        <dbReference type="Google" id="ProtNLM"/>
    </source>
</evidence>
<organism evidence="1 2">
    <name type="scientific">Dendroctonus ponderosae</name>
    <name type="common">Mountain pine beetle</name>
    <dbReference type="NCBI Taxonomy" id="77166"/>
    <lineage>
        <taxon>Eukaryota</taxon>
        <taxon>Metazoa</taxon>
        <taxon>Ecdysozoa</taxon>
        <taxon>Arthropoda</taxon>
        <taxon>Hexapoda</taxon>
        <taxon>Insecta</taxon>
        <taxon>Pterygota</taxon>
        <taxon>Neoptera</taxon>
        <taxon>Endopterygota</taxon>
        <taxon>Coleoptera</taxon>
        <taxon>Polyphaga</taxon>
        <taxon>Cucujiformia</taxon>
        <taxon>Curculionidae</taxon>
        <taxon>Scolytinae</taxon>
        <taxon>Dendroctonus</taxon>
    </lineage>
</organism>
<dbReference type="Proteomes" id="UP000019118">
    <property type="component" value="Unassembled WGS sequence"/>
</dbReference>
<dbReference type="EnsemblMetazoa" id="XM_019916881.1">
    <property type="protein sequence ID" value="XP_019772440.1"/>
    <property type="gene ID" value="LOC109546045"/>
</dbReference>
<dbReference type="AlphaFoldDB" id="A0AAR5QGU6"/>